<sequence length="126" mass="14011">MITDKSFNYLVDQVYEVDKNKNSTPWKAGDELRKDSQSFRVLSAKDNTSNGMQAMAVAPVDKNGNVDYSHVVIAYAGMNKDDIKDLGTDVQSLWLGRDKLQSRSGLNSAKVVDSQFVTDLNYANVK</sequence>
<protein>
    <submittedName>
        <fullName evidence="1">Uncharacterized protein</fullName>
    </submittedName>
</protein>
<dbReference type="OrthoDB" id="6450827at2"/>
<reference evidence="1 2" key="1">
    <citation type="submission" date="2016-01" db="EMBL/GenBank/DDBJ databases">
        <title>Highly variable Streptococcus oralis are common among viridans streptococci isolated from primates.</title>
        <authorList>
            <person name="Denapaite D."/>
            <person name="Rieger M."/>
            <person name="Koendgen S."/>
            <person name="Brueckner R."/>
            <person name="Ochigava I."/>
            <person name="Kappeler P."/>
            <person name="Maetz-Rensing K."/>
            <person name="Leendertz F."/>
            <person name="Hakenbeck R."/>
        </authorList>
    </citation>
    <scope>NUCLEOTIDE SEQUENCE [LARGE SCALE GENOMIC DNA]</scope>
    <source>
        <strain evidence="1 2">DD24</strain>
    </source>
</reference>
<accession>A0A139QQD0</accession>
<dbReference type="Proteomes" id="UP000070353">
    <property type="component" value="Unassembled WGS sequence"/>
</dbReference>
<gene>
    <name evidence="1" type="ORF">SORDD24_01114</name>
</gene>
<dbReference type="PATRIC" id="fig|1303.84.peg.1211"/>
<organism evidence="1 2">
    <name type="scientific">Streptococcus oralis</name>
    <dbReference type="NCBI Taxonomy" id="1303"/>
    <lineage>
        <taxon>Bacteria</taxon>
        <taxon>Bacillati</taxon>
        <taxon>Bacillota</taxon>
        <taxon>Bacilli</taxon>
        <taxon>Lactobacillales</taxon>
        <taxon>Streptococcaceae</taxon>
        <taxon>Streptococcus</taxon>
    </lineage>
</organism>
<dbReference type="RefSeq" id="WP_061408552.1">
    <property type="nucleotide sequence ID" value="NZ_KQ970760.1"/>
</dbReference>
<name>A0A139QQD0_STROR</name>
<dbReference type="AlphaFoldDB" id="A0A139QQD0"/>
<dbReference type="EMBL" id="LQZB01000112">
    <property type="protein sequence ID" value="KXU04720.1"/>
    <property type="molecule type" value="Genomic_DNA"/>
</dbReference>
<evidence type="ECO:0000313" key="1">
    <source>
        <dbReference type="EMBL" id="KXU04720.1"/>
    </source>
</evidence>
<evidence type="ECO:0000313" key="2">
    <source>
        <dbReference type="Proteomes" id="UP000070353"/>
    </source>
</evidence>
<comment type="caution">
    <text evidence="1">The sequence shown here is derived from an EMBL/GenBank/DDBJ whole genome shotgun (WGS) entry which is preliminary data.</text>
</comment>
<proteinExistence type="predicted"/>